<accession>E8LUB3</accession>
<organism evidence="4 5">
    <name type="scientific">Vibrio brasiliensis LMG 20546</name>
    <dbReference type="NCBI Taxonomy" id="945543"/>
    <lineage>
        <taxon>Bacteria</taxon>
        <taxon>Pseudomonadati</taxon>
        <taxon>Pseudomonadota</taxon>
        <taxon>Gammaproteobacteria</taxon>
        <taxon>Vibrionales</taxon>
        <taxon>Vibrionaceae</taxon>
        <taxon>Vibrio</taxon>
        <taxon>Vibrio oreintalis group</taxon>
    </lineage>
</organism>
<dbReference type="Pfam" id="PF00850">
    <property type="entry name" value="Hist_deacetyl"/>
    <property type="match status" value="1"/>
</dbReference>
<dbReference type="Gene3D" id="3.40.800.20">
    <property type="entry name" value="Histone deacetylase domain"/>
    <property type="match status" value="1"/>
</dbReference>
<dbReference type="InterPro" id="IPR023696">
    <property type="entry name" value="Ureohydrolase_dom_sf"/>
</dbReference>
<dbReference type="GO" id="GO:0040029">
    <property type="term" value="P:epigenetic regulation of gene expression"/>
    <property type="evidence" value="ECO:0007669"/>
    <property type="project" value="TreeGrafter"/>
</dbReference>
<reference evidence="4 5" key="1">
    <citation type="journal article" date="2012" name="Int. J. Syst. Evol. Microbiol.">
        <title>Vibrio caribbeanicus sp. nov., isolated from the marine sponge Scleritoderma cyanea.</title>
        <authorList>
            <person name="Hoffmann M."/>
            <person name="Monday S.R."/>
            <person name="Allard M.W."/>
            <person name="Strain E.A."/>
            <person name="Whittaker P."/>
            <person name="Naum M."/>
            <person name="McCarthy P.J."/>
            <person name="Lopez J.V."/>
            <person name="Fischer M."/>
            <person name="Brown E.W."/>
        </authorList>
    </citation>
    <scope>NUCLEOTIDE SEQUENCE [LARGE SCALE GENOMIC DNA]</scope>
    <source>
        <strain evidence="4 5">LMG 20546</strain>
    </source>
</reference>
<keyword evidence="5" id="KW-1185">Reference proteome</keyword>
<name>E8LUB3_9VIBR</name>
<dbReference type="InterPro" id="IPR023801">
    <property type="entry name" value="His_deacetylse_dom"/>
</dbReference>
<dbReference type="PANTHER" id="PTHR10625:SF19">
    <property type="entry name" value="HISTONE DEACETYLASE 12"/>
    <property type="match status" value="1"/>
</dbReference>
<dbReference type="PRINTS" id="PR01270">
    <property type="entry name" value="HDASUPER"/>
</dbReference>
<comment type="similarity">
    <text evidence="1">Belongs to the histone deacetylase family.</text>
</comment>
<comment type="caution">
    <text evidence="4">The sequence shown here is derived from an EMBL/GenBank/DDBJ whole genome shotgun (WGS) entry which is preliminary data.</text>
</comment>
<proteinExistence type="inferred from homology"/>
<evidence type="ECO:0000313" key="4">
    <source>
        <dbReference type="EMBL" id="EGA65778.1"/>
    </source>
</evidence>
<evidence type="ECO:0000256" key="2">
    <source>
        <dbReference type="ARBA" id="ARBA00022801"/>
    </source>
</evidence>
<dbReference type="EMBL" id="AEVS01000062">
    <property type="protein sequence ID" value="EGA65778.1"/>
    <property type="molecule type" value="Genomic_DNA"/>
</dbReference>
<dbReference type="RefSeq" id="WP_006879422.1">
    <property type="nucleotide sequence ID" value="NZ_AEVS01000062.1"/>
</dbReference>
<dbReference type="eggNOG" id="COG0123">
    <property type="taxonomic scope" value="Bacteria"/>
</dbReference>
<protein>
    <submittedName>
        <fullName evidence="4">Histone deacetylase/AcuC/AphA family protein</fullName>
    </submittedName>
</protein>
<keyword evidence="2" id="KW-0378">Hydrolase</keyword>
<dbReference type="STRING" id="945543.VIBR0546_21885"/>
<dbReference type="InterPro" id="IPR000286">
    <property type="entry name" value="HDACs"/>
</dbReference>
<dbReference type="Proteomes" id="UP000004371">
    <property type="component" value="Unassembled WGS sequence"/>
</dbReference>
<dbReference type="InterPro" id="IPR044150">
    <property type="entry name" value="HDAC_classIV"/>
</dbReference>
<dbReference type="OrthoDB" id="9808367at2"/>
<evidence type="ECO:0000256" key="1">
    <source>
        <dbReference type="ARBA" id="ARBA00005947"/>
    </source>
</evidence>
<dbReference type="AlphaFoldDB" id="E8LUB3"/>
<dbReference type="CDD" id="cd09993">
    <property type="entry name" value="HDAC_classIV"/>
    <property type="match status" value="1"/>
</dbReference>
<dbReference type="GO" id="GO:0016787">
    <property type="term" value="F:hydrolase activity"/>
    <property type="evidence" value="ECO:0007669"/>
    <property type="project" value="UniProtKB-KW"/>
</dbReference>
<sequence>MIPLIYHSLYSQLPLPEGHRYPINKYRLLYEAIEQLREGDEQWQQSLRYVEPEPVNKAELSQIHCGEYIESLISGALPAVKMRRIGFPWSQELINRTLMSAGGTCETVRQSIEHGIAIHLSGGYHHAHFDFGSGFCLINDLVIAAKRGLTIEGVDKILIVDSDVHHGDGTATLCASDEQIVTLSFHCDKNFPARKPDSDLDVPLTRDTGDEEFLATFTSVVEMAINLHQPDVIVYDAGVDIHQDDELGYLNVTSEGIYARDRFMFELAKQKQLPIACVVGGGYRSQHHELVPIHMQLIRAAIDTYGC</sequence>
<dbReference type="SUPFAM" id="SSF52768">
    <property type="entry name" value="Arginase/deacetylase"/>
    <property type="match status" value="1"/>
</dbReference>
<dbReference type="GO" id="GO:0004407">
    <property type="term" value="F:histone deacetylase activity"/>
    <property type="evidence" value="ECO:0007669"/>
    <property type="project" value="InterPro"/>
</dbReference>
<dbReference type="PANTHER" id="PTHR10625">
    <property type="entry name" value="HISTONE DEACETYLASE HDAC1-RELATED"/>
    <property type="match status" value="1"/>
</dbReference>
<feature type="domain" description="Histone deacetylase" evidence="3">
    <location>
        <begin position="31"/>
        <end position="287"/>
    </location>
</feature>
<evidence type="ECO:0000259" key="3">
    <source>
        <dbReference type="Pfam" id="PF00850"/>
    </source>
</evidence>
<dbReference type="InterPro" id="IPR037138">
    <property type="entry name" value="His_deacetylse_dom_sf"/>
</dbReference>
<gene>
    <name evidence="4" type="ORF">VIBR0546_21885</name>
</gene>
<evidence type="ECO:0000313" key="5">
    <source>
        <dbReference type="Proteomes" id="UP000004371"/>
    </source>
</evidence>